<dbReference type="InterPro" id="IPR000719">
    <property type="entry name" value="Prot_kinase_dom"/>
</dbReference>
<keyword evidence="3" id="KW-0067">ATP-binding</keyword>
<dbReference type="GO" id="GO:0004672">
    <property type="term" value="F:protein kinase activity"/>
    <property type="evidence" value="ECO:0007669"/>
    <property type="project" value="InterPro"/>
</dbReference>
<dbReference type="PANTHER" id="PTHR45832">
    <property type="entry name" value="SERINE/THREONINE-PROTEIN KINASE SAMKA-RELATED-RELATED"/>
    <property type="match status" value="1"/>
</dbReference>
<keyword evidence="7" id="KW-1185">Reference proteome</keyword>
<dbReference type="InterPro" id="IPR032675">
    <property type="entry name" value="LRR_dom_sf"/>
</dbReference>
<dbReference type="PANTHER" id="PTHR45832:SF22">
    <property type="entry name" value="SERINE_THREONINE-PROTEIN KINASE SAMKA-RELATED"/>
    <property type="match status" value="1"/>
</dbReference>
<dbReference type="Gene3D" id="3.80.10.10">
    <property type="entry name" value="Ribonuclease Inhibitor"/>
    <property type="match status" value="1"/>
</dbReference>
<feature type="coiled-coil region" evidence="4">
    <location>
        <begin position="945"/>
        <end position="1019"/>
    </location>
</feature>
<dbReference type="SUPFAM" id="SSF56112">
    <property type="entry name" value="Protein kinase-like (PK-like)"/>
    <property type="match status" value="2"/>
</dbReference>
<gene>
    <name evidence="6" type="ORF">RFULGI_LOCUS4690</name>
</gene>
<dbReference type="InterPro" id="IPR011009">
    <property type="entry name" value="Kinase-like_dom_sf"/>
</dbReference>
<dbReference type="EMBL" id="CAJVPZ010004814">
    <property type="protein sequence ID" value="CAG8552036.1"/>
    <property type="molecule type" value="Genomic_DNA"/>
</dbReference>
<dbReference type="Proteomes" id="UP000789396">
    <property type="component" value="Unassembled WGS sequence"/>
</dbReference>
<dbReference type="Pfam" id="PF07714">
    <property type="entry name" value="PK_Tyr_Ser-Thr"/>
    <property type="match status" value="1"/>
</dbReference>
<feature type="domain" description="Protein kinase" evidence="5">
    <location>
        <begin position="429"/>
        <end position="692"/>
    </location>
</feature>
<dbReference type="SUPFAM" id="SSF52058">
    <property type="entry name" value="L domain-like"/>
    <property type="match status" value="1"/>
</dbReference>
<evidence type="ECO:0000313" key="7">
    <source>
        <dbReference type="Proteomes" id="UP000789396"/>
    </source>
</evidence>
<feature type="domain" description="Protein kinase" evidence="5">
    <location>
        <begin position="1136"/>
        <end position="1340"/>
    </location>
</feature>
<evidence type="ECO:0000256" key="2">
    <source>
        <dbReference type="ARBA" id="ARBA00022741"/>
    </source>
</evidence>
<dbReference type="InterPro" id="IPR051931">
    <property type="entry name" value="PAK3-like"/>
</dbReference>
<sequence length="1340" mass="155884">MPWAEKGQLDFSFAPSQRLGVTETIFLDEINLLFKGNIVQDDGLENDDKEKLNKLGINNDHPKYTLGDLEKLCRWYDILAGNQVNISEIIQKIIFNNNYAIIIYGEGGYDIRLLFYEKVSNSLKIPSISLNGYDRHDLDDIKKRAEDLEILRISYNDGYEDNNFPSYFKEEKVEKTNFSSFYSVKMNPDKYIKPLDVICHVYYDELSKRAIVKIENWNNFFILQDADKIICYHPIIAFKKSEKLIEHIAKCVEGKYFDVGVEKIMLKNQELKKKIIKEELSKLSVNREGFYVDAGELSKRNYDTSKSSVKYLPIIDEILDQKKVIPKSNDQQSLRTKVIEKILPNLSIDPYGNYVWSDYLAVLTYDDVNDYYYNSLPTANIDPEGILSEEDYQEIYRTVIKDIKENAKEINNSPHEEFNKPGLTIQHQLFIYRKIQNPKLDLTAKKDDRLRCQECYQPNTGKYAFNGMVALKILNNSQNITTEFLQETINHKMFNGNNVVSCYGISQDPETKNYIMVMSYKEEGNLRQYLQKNYSKLSFDDKINFLSDITAGLDKIHEQGLIHKDFHAGNILCDHDFWHISDLGLCRPVNEEDEEKIYGVPLYVAPEVIREKKYTQAADIFSPNLDSVKAPQLLKGLIKQSGYFEEDENPQFYQQCKEIENSEVESCRKTLLELYNKEAKAKEEKEIRRELFVVFCQQNNYAEKTEEAEREFRELLHPRTKSLSYQDHHQDISTPLFLKNEETSYNSTKITEQIKEIENKLEELKKAFNSETTELVETFIQVRKKMIKNKESKQAKIEARKLEEQLEEKGKYPKETKEIKLKNKDFSGQLIIENYPNLEKLYLRDDGNISKDLIIENCPQIRKLNIRKNLLTNLEFLKPLKNLEELEIDELQELIELANNKPHELLKAIKNLKERQPIIIDNPIDFEEKYQGLKRKLASLIQIKTQELNRLATNLEEEVSRLQKSKEEFEKVYQKIEQKERELENLKNAYKICSLKEAIIKLQNNFNQREKQIKQVINNINIKSVGNYIENYLPQEGSTTNFVEENKPTKRIFGKVGNYIANFSPSSGTNTTLIGFQYQGVANETKVCFVCSREVGTAVKSGYQCELCAQQKAKQVGELAEEKVQLKKGEEELNKLFEELCLGLDNVGKMVKAEKSNQPVAQIQFTLEHLIGKGKLRDVAIKKLYLSPNNISQNDFKGIVDEINILKNLEYKYVIQYHGAYFDNQQFLIIMEYAKNGTLTKFINDNKDIDNILVHVAFNDEREKIPDNAPPEIHDVIEKRMTLTNLLAMIDPQVVFADGSSDSKIKKNSNQVNSDNFFVINYEQEEKLQPQLEVPPKGKN</sequence>
<feature type="coiled-coil region" evidence="4">
    <location>
        <begin position="747"/>
        <end position="809"/>
    </location>
</feature>
<evidence type="ECO:0000313" key="6">
    <source>
        <dbReference type="EMBL" id="CAG8552036.1"/>
    </source>
</evidence>
<proteinExistence type="inferred from homology"/>
<evidence type="ECO:0000256" key="4">
    <source>
        <dbReference type="SAM" id="Coils"/>
    </source>
</evidence>
<keyword evidence="2" id="KW-0547">Nucleotide-binding</keyword>
<dbReference type="OrthoDB" id="5979581at2759"/>
<comment type="similarity">
    <text evidence="1">Belongs to the protein kinase superfamily. STE Ser/Thr protein kinase family. STE20 subfamily.</text>
</comment>
<dbReference type="InterPro" id="IPR001245">
    <property type="entry name" value="Ser-Thr/Tyr_kinase_cat_dom"/>
</dbReference>
<evidence type="ECO:0000256" key="1">
    <source>
        <dbReference type="ARBA" id="ARBA00008874"/>
    </source>
</evidence>
<dbReference type="PROSITE" id="PS50011">
    <property type="entry name" value="PROTEIN_KINASE_DOM"/>
    <property type="match status" value="2"/>
</dbReference>
<reference evidence="6" key="1">
    <citation type="submission" date="2021-06" db="EMBL/GenBank/DDBJ databases">
        <authorList>
            <person name="Kallberg Y."/>
            <person name="Tangrot J."/>
            <person name="Rosling A."/>
        </authorList>
    </citation>
    <scope>NUCLEOTIDE SEQUENCE</scope>
    <source>
        <strain evidence="6">IN212</strain>
    </source>
</reference>
<evidence type="ECO:0000259" key="5">
    <source>
        <dbReference type="PROSITE" id="PS50011"/>
    </source>
</evidence>
<dbReference type="Gene3D" id="1.10.510.10">
    <property type="entry name" value="Transferase(Phosphotransferase) domain 1"/>
    <property type="match status" value="2"/>
</dbReference>
<organism evidence="6 7">
    <name type="scientific">Racocetra fulgida</name>
    <dbReference type="NCBI Taxonomy" id="60492"/>
    <lineage>
        <taxon>Eukaryota</taxon>
        <taxon>Fungi</taxon>
        <taxon>Fungi incertae sedis</taxon>
        <taxon>Mucoromycota</taxon>
        <taxon>Glomeromycotina</taxon>
        <taxon>Glomeromycetes</taxon>
        <taxon>Diversisporales</taxon>
        <taxon>Gigasporaceae</taxon>
        <taxon>Racocetra</taxon>
    </lineage>
</organism>
<accession>A0A9N9FRV7</accession>
<keyword evidence="4" id="KW-0175">Coiled coil</keyword>
<dbReference type="GO" id="GO:0005524">
    <property type="term" value="F:ATP binding"/>
    <property type="evidence" value="ECO:0007669"/>
    <property type="project" value="UniProtKB-KW"/>
</dbReference>
<evidence type="ECO:0000256" key="3">
    <source>
        <dbReference type="ARBA" id="ARBA00022840"/>
    </source>
</evidence>
<dbReference type="Pfam" id="PF00069">
    <property type="entry name" value="Pkinase"/>
    <property type="match status" value="1"/>
</dbReference>
<protein>
    <submittedName>
        <fullName evidence="6">10977_t:CDS:1</fullName>
    </submittedName>
</protein>
<dbReference type="CDD" id="cd00180">
    <property type="entry name" value="PKc"/>
    <property type="match status" value="1"/>
</dbReference>
<name>A0A9N9FRV7_9GLOM</name>
<comment type="caution">
    <text evidence="6">The sequence shown here is derived from an EMBL/GenBank/DDBJ whole genome shotgun (WGS) entry which is preliminary data.</text>
</comment>